<organism evidence="2 3">
    <name type="scientific">Lacrimispora amygdalina</name>
    <dbReference type="NCBI Taxonomy" id="253257"/>
    <lineage>
        <taxon>Bacteria</taxon>
        <taxon>Bacillati</taxon>
        <taxon>Bacillota</taxon>
        <taxon>Clostridia</taxon>
        <taxon>Lachnospirales</taxon>
        <taxon>Lachnospiraceae</taxon>
        <taxon>Lacrimispora</taxon>
    </lineage>
</organism>
<keyword evidence="2" id="KW-0808">Transferase</keyword>
<name>A0A3E2N6B4_9FIRM</name>
<evidence type="ECO:0000313" key="2">
    <source>
        <dbReference type="EMBL" id="RFZ76539.1"/>
    </source>
</evidence>
<sequence length="381" mass="43711">MAKVGILSMQRIVNYGSFLQAYGLKMLLEKSGHNVEFVDYHTGKPLISESRFQMPGPFFKVRKVFKAFQYDAPWKHRIQFVLYKKQYAGKYLPILGIRPEMNYLPELDALVIGSDEVFNCIQSNPNVGYSLELFGKNQRAKKLLTYAASFGNTTMEKLRQYHKDREIGWYLKRFDAISVRDRNSGRIVRELTGVTPEYHLDPVLAYDYIGECGLIPQIKTKERYLILYAYSGRISREINDWIIAYAKKKGIKVYSFGGIHRCADHFIDCSPFDVLAYFQNAEAVITDTFHGTIFSIITKRKFVTVICKSTGNSYGNEEKLSDLLERTGLPDRVAGTVNEIEAVLERAIDYTAVDKIINAERVKTLDYLKKQIGCYGEEKHG</sequence>
<evidence type="ECO:0000259" key="1">
    <source>
        <dbReference type="Pfam" id="PF04230"/>
    </source>
</evidence>
<evidence type="ECO:0000313" key="3">
    <source>
        <dbReference type="Proteomes" id="UP000260680"/>
    </source>
</evidence>
<dbReference type="OrthoDB" id="9799278at2"/>
<dbReference type="GO" id="GO:0016740">
    <property type="term" value="F:transferase activity"/>
    <property type="evidence" value="ECO:0007669"/>
    <property type="project" value="UniProtKB-KW"/>
</dbReference>
<dbReference type="EMBL" id="QOHO01000079">
    <property type="protein sequence ID" value="RFZ76539.1"/>
    <property type="molecule type" value="Genomic_DNA"/>
</dbReference>
<dbReference type="RefSeq" id="WP_117419313.1">
    <property type="nucleotide sequence ID" value="NZ_QOHO01000079.1"/>
</dbReference>
<protein>
    <submittedName>
        <fullName evidence="2">Polysaccharide pyruvyl transferase family protein</fullName>
    </submittedName>
</protein>
<accession>A0A3E2N6B4</accession>
<dbReference type="Proteomes" id="UP000260680">
    <property type="component" value="Unassembled WGS sequence"/>
</dbReference>
<gene>
    <name evidence="2" type="ORF">DS742_23070</name>
</gene>
<reference evidence="2 3" key="1">
    <citation type="submission" date="2018-07" db="EMBL/GenBank/DDBJ databases">
        <title>New species, Clostridium PI-S10-A1B.</title>
        <authorList>
            <person name="Krishna G."/>
            <person name="Summeta K."/>
            <person name="Shikha S."/>
            <person name="Prabhu P.B."/>
            <person name="Suresh K."/>
        </authorList>
    </citation>
    <scope>NUCLEOTIDE SEQUENCE [LARGE SCALE GENOMIC DNA]</scope>
    <source>
        <strain evidence="2 3">PI-S10-A1B</strain>
    </source>
</reference>
<dbReference type="Pfam" id="PF04230">
    <property type="entry name" value="PS_pyruv_trans"/>
    <property type="match status" value="1"/>
</dbReference>
<proteinExistence type="predicted"/>
<dbReference type="AlphaFoldDB" id="A0A3E2N6B4"/>
<feature type="domain" description="Polysaccharide pyruvyl transferase" evidence="1">
    <location>
        <begin position="14"/>
        <end position="305"/>
    </location>
</feature>
<comment type="caution">
    <text evidence="2">The sequence shown here is derived from an EMBL/GenBank/DDBJ whole genome shotgun (WGS) entry which is preliminary data.</text>
</comment>
<dbReference type="InterPro" id="IPR007345">
    <property type="entry name" value="Polysacch_pyruvyl_Trfase"/>
</dbReference>